<dbReference type="AlphaFoldDB" id="R7WQL7"/>
<dbReference type="eggNOG" id="COG2153">
    <property type="taxonomic scope" value="Bacteria"/>
</dbReference>
<evidence type="ECO:0000259" key="1">
    <source>
        <dbReference type="PROSITE" id="PS51186"/>
    </source>
</evidence>
<keyword evidence="3" id="KW-1185">Reference proteome</keyword>
<dbReference type="InterPro" id="IPR000182">
    <property type="entry name" value="GNAT_dom"/>
</dbReference>
<evidence type="ECO:0000313" key="2">
    <source>
        <dbReference type="EMBL" id="EOM77603.1"/>
    </source>
</evidence>
<sequence>MALDDSIGISRALLRDLDPVTLYRIMALRTDVFVHEQRIVDERELDDRDLETTTTLYWADDRDGRVLATLRVLRDDPAAAHLGRVATARDARGRGVAAALIRAALADVAGPVEISAQAYLEGWYRRFGFETTGPGYVEAGIDHIPMRHDGERAPADR</sequence>
<accession>R7WQL7</accession>
<name>R7WQL7_9NOCA</name>
<evidence type="ECO:0000313" key="3">
    <source>
        <dbReference type="Proteomes" id="UP000013525"/>
    </source>
</evidence>
<dbReference type="Gene3D" id="3.40.630.30">
    <property type="match status" value="1"/>
</dbReference>
<gene>
    <name evidence="2" type="ORF">Rrhod_1013</name>
</gene>
<dbReference type="Pfam" id="PF13673">
    <property type="entry name" value="Acetyltransf_10"/>
    <property type="match status" value="1"/>
</dbReference>
<organism evidence="2 3">
    <name type="scientific">Rhodococcus rhodnii LMG 5362</name>
    <dbReference type="NCBI Taxonomy" id="1273125"/>
    <lineage>
        <taxon>Bacteria</taxon>
        <taxon>Bacillati</taxon>
        <taxon>Actinomycetota</taxon>
        <taxon>Actinomycetes</taxon>
        <taxon>Mycobacteriales</taxon>
        <taxon>Nocardiaceae</taxon>
        <taxon>Rhodococcus</taxon>
    </lineage>
</organism>
<dbReference type="InterPro" id="IPR016181">
    <property type="entry name" value="Acyl_CoA_acyltransferase"/>
</dbReference>
<comment type="caution">
    <text evidence="2">The sequence shown here is derived from an EMBL/GenBank/DDBJ whole genome shotgun (WGS) entry which is preliminary data.</text>
</comment>
<dbReference type="EMBL" id="APMY01000031">
    <property type="protein sequence ID" value="EOM77603.1"/>
    <property type="molecule type" value="Genomic_DNA"/>
</dbReference>
<feature type="domain" description="N-acetyltransferase" evidence="1">
    <location>
        <begin position="12"/>
        <end position="151"/>
    </location>
</feature>
<dbReference type="SUPFAM" id="SSF55729">
    <property type="entry name" value="Acyl-CoA N-acyltransferases (Nat)"/>
    <property type="match status" value="1"/>
</dbReference>
<proteinExistence type="predicted"/>
<protein>
    <recommendedName>
        <fullName evidence="1">N-acetyltransferase domain-containing protein</fullName>
    </recommendedName>
</protein>
<dbReference type="Proteomes" id="UP000013525">
    <property type="component" value="Unassembled WGS sequence"/>
</dbReference>
<reference evidence="2 3" key="1">
    <citation type="journal article" date="2013" name="Genome Announc.">
        <title>Draft Genome Sequence of Rhodococcus rhodnii Strain LMG5362, a Symbiont of Rhodnius prolixus (Hemiptera, Reduviidae, Triatominae), the Principle Vector of Trypanosoma cruzi.</title>
        <authorList>
            <person name="Pachebat J.A."/>
            <person name="van Keulen G."/>
            <person name="Whitten M.M."/>
            <person name="Girdwood S."/>
            <person name="Del Sol R."/>
            <person name="Dyson P.J."/>
            <person name="Facey P.D."/>
        </authorList>
    </citation>
    <scope>NUCLEOTIDE SEQUENCE [LARGE SCALE GENOMIC DNA]</scope>
    <source>
        <strain evidence="2 3">LMG 5362</strain>
    </source>
</reference>
<dbReference type="PATRIC" id="fig|1273125.3.peg.976"/>
<dbReference type="GO" id="GO:0016747">
    <property type="term" value="F:acyltransferase activity, transferring groups other than amino-acyl groups"/>
    <property type="evidence" value="ECO:0007669"/>
    <property type="project" value="InterPro"/>
</dbReference>
<dbReference type="PROSITE" id="PS51186">
    <property type="entry name" value="GNAT"/>
    <property type="match status" value="1"/>
</dbReference>